<dbReference type="EC" id="1.1.3.20" evidence="5 12"/>
<evidence type="ECO:0000256" key="12">
    <source>
        <dbReference type="PIRNR" id="PIRNR028937"/>
    </source>
</evidence>
<dbReference type="InterPro" id="IPR003953">
    <property type="entry name" value="FAD-dep_OxRdtase_2_FAD-bd"/>
</dbReference>
<organism evidence="17 18">
    <name type="scientific">Gigaspora margarita</name>
    <dbReference type="NCBI Taxonomy" id="4874"/>
    <lineage>
        <taxon>Eukaryota</taxon>
        <taxon>Fungi</taxon>
        <taxon>Fungi incertae sedis</taxon>
        <taxon>Mucoromycota</taxon>
        <taxon>Glomeromycotina</taxon>
        <taxon>Glomeromycetes</taxon>
        <taxon>Diversisporales</taxon>
        <taxon>Gigasporaceae</taxon>
        <taxon>Gigaspora</taxon>
    </lineage>
</organism>
<dbReference type="PANTHER" id="PTHR46056:SF12">
    <property type="entry name" value="LONG-CHAIN-ALCOHOL OXIDASE"/>
    <property type="match status" value="1"/>
</dbReference>
<dbReference type="Pfam" id="PF05199">
    <property type="entry name" value="GMC_oxred_C"/>
    <property type="match status" value="1"/>
</dbReference>
<evidence type="ECO:0000256" key="1">
    <source>
        <dbReference type="ARBA" id="ARBA00000920"/>
    </source>
</evidence>
<dbReference type="InterPro" id="IPR000172">
    <property type="entry name" value="GMC_OxRdtase_N"/>
</dbReference>
<dbReference type="GO" id="GO:0016020">
    <property type="term" value="C:membrane"/>
    <property type="evidence" value="ECO:0007669"/>
    <property type="project" value="UniProtKB-SubCell"/>
</dbReference>
<name>A0A8H3WTP7_GIGMA</name>
<accession>A0A8H3WTP7</accession>
<dbReference type="Proteomes" id="UP000439903">
    <property type="component" value="Unassembled WGS sequence"/>
</dbReference>
<dbReference type="SUPFAM" id="SSF51905">
    <property type="entry name" value="FAD/NAD(P)-binding domain"/>
    <property type="match status" value="1"/>
</dbReference>
<evidence type="ECO:0000256" key="4">
    <source>
        <dbReference type="ARBA" id="ARBA00010790"/>
    </source>
</evidence>
<evidence type="ECO:0000259" key="15">
    <source>
        <dbReference type="Pfam" id="PF00890"/>
    </source>
</evidence>
<protein>
    <recommendedName>
        <fullName evidence="5 12">Long-chain-alcohol oxidase</fullName>
        <ecNumber evidence="5 12">1.1.3.20</ecNumber>
    </recommendedName>
</protein>
<proteinExistence type="inferred from homology"/>
<dbReference type="Pfam" id="PF00732">
    <property type="entry name" value="GMC_oxred_N"/>
    <property type="match status" value="1"/>
</dbReference>
<evidence type="ECO:0000256" key="10">
    <source>
        <dbReference type="ARBA" id="ARBA00023002"/>
    </source>
</evidence>
<reference evidence="17 18" key="1">
    <citation type="journal article" date="2019" name="Environ. Microbiol.">
        <title>At the nexus of three kingdoms: the genome of the mycorrhizal fungus Gigaspora margarita provides insights into plant, endobacterial and fungal interactions.</title>
        <authorList>
            <person name="Venice F."/>
            <person name="Ghignone S."/>
            <person name="Salvioli di Fossalunga A."/>
            <person name="Amselem J."/>
            <person name="Novero M."/>
            <person name="Xianan X."/>
            <person name="Sedzielewska Toro K."/>
            <person name="Morin E."/>
            <person name="Lipzen A."/>
            <person name="Grigoriev I.V."/>
            <person name="Henrissat B."/>
            <person name="Martin F.M."/>
            <person name="Bonfante P."/>
        </authorList>
    </citation>
    <scope>NUCLEOTIDE SEQUENCE [LARGE SCALE GENOMIC DNA]</scope>
    <source>
        <strain evidence="17 18">BEG34</strain>
    </source>
</reference>
<evidence type="ECO:0000256" key="6">
    <source>
        <dbReference type="ARBA" id="ARBA00022630"/>
    </source>
</evidence>
<sequence length="693" mass="77571">MLFETDSFKFNDEQIKVIKALCGTLIAKLDDLETEALLKTKASVIKKHPSKILEFSKFDLSENEDFIEVLTDKLVKSFPQDKLVQINLILNFFAKSSTSLLLTGCFKPFYELDRKQREVVLQKWTKSFKFYRNLFSNLTILFNAIYWINFDRYFETIGYPGPDPEANGEKFSSKINLFPTYEFIQVPPEGLELQFDVIVIGSGAGGGVVSAQLAKAGYNVLVIEKGKYYHQNELSLKQAESLNNLYESGGLLFNEDKNICIHSASTFGGGTTINFCASLKLQHFVREEWAAKGLTYFLSDEFNKSMEAVEKRMGVSSDAIIHNENNKILIEGCKKFGYHYSNIPQNTAGSHHQCGWCLFGCKYGEKQGSLMTWLKDARDAGAKFIDNCYVENILIKNRKAVGVKAIFNGNRILIHSKKVIISCGAIHSPALLMRSCLKNANIGKNLYLHPLTMVTGFFPDREVNPYSGSMMTSVSDVVENVDGDHYGAKIETATFHPLYLVGFLPWKSALNHKQRMLQINHLSPMLIISRDKNPGRITIDSNGRPRIHYSISKHDSKSIVEGIIAGINILISAGAKTVMTAQLAIEEFEPAEKDPFNDPGYKQYIENVRKIGVEENASNIGSAHQMGTCKMGINPKTSVVNPKGKVWEVDNLYVADSSVFPTSVGINPMITICSVAYSIANFIIRDDMLKSKI</sequence>
<dbReference type="GO" id="GO:0050660">
    <property type="term" value="F:flavin adenine dinucleotide binding"/>
    <property type="evidence" value="ECO:0007669"/>
    <property type="project" value="InterPro"/>
</dbReference>
<evidence type="ECO:0000256" key="3">
    <source>
        <dbReference type="ARBA" id="ARBA00004370"/>
    </source>
</evidence>
<keyword evidence="11" id="KW-0472">Membrane</keyword>
<evidence type="ECO:0000256" key="11">
    <source>
        <dbReference type="ARBA" id="ARBA00023136"/>
    </source>
</evidence>
<comment type="catalytic activity">
    <reaction evidence="1 12">
        <text>a long-chain primary fatty alcohol + O2 = a long-chain fatty aldehyde + H2O2</text>
        <dbReference type="Rhea" id="RHEA:22756"/>
        <dbReference type="ChEBI" id="CHEBI:15379"/>
        <dbReference type="ChEBI" id="CHEBI:16240"/>
        <dbReference type="ChEBI" id="CHEBI:17176"/>
        <dbReference type="ChEBI" id="CHEBI:77396"/>
        <dbReference type="EC" id="1.1.3.20"/>
    </reaction>
</comment>
<comment type="caution">
    <text evidence="17">The sequence shown here is derived from an EMBL/GenBank/DDBJ whole genome shotgun (WGS) entry which is preliminary data.</text>
</comment>
<dbReference type="OrthoDB" id="269227at2759"/>
<feature type="domain" description="FAD-dependent oxidoreductase 2 FAD-binding" evidence="15">
    <location>
        <begin position="196"/>
        <end position="228"/>
    </location>
</feature>
<dbReference type="PANTHER" id="PTHR46056">
    <property type="entry name" value="LONG-CHAIN-ALCOHOL OXIDASE"/>
    <property type="match status" value="1"/>
</dbReference>
<dbReference type="AlphaFoldDB" id="A0A8H3WTP7"/>
<evidence type="ECO:0000256" key="7">
    <source>
        <dbReference type="ARBA" id="ARBA00022692"/>
    </source>
</evidence>
<dbReference type="EMBL" id="WTPW01003329">
    <property type="protein sequence ID" value="KAF0345970.1"/>
    <property type="molecule type" value="Genomic_DNA"/>
</dbReference>
<gene>
    <name evidence="17" type="ORF">F8M41_015748</name>
</gene>
<keyword evidence="8" id="KW-0274">FAD</keyword>
<comment type="function">
    <text evidence="2">Long-chain fatty alcohol oxidase involved in the omega-oxidation pathway of lipid degradation.</text>
</comment>
<keyword evidence="7" id="KW-0812">Transmembrane</keyword>
<dbReference type="Pfam" id="PF00890">
    <property type="entry name" value="FAD_binding_2"/>
    <property type="match status" value="1"/>
</dbReference>
<evidence type="ECO:0000259" key="14">
    <source>
        <dbReference type="Pfam" id="PF00732"/>
    </source>
</evidence>
<comment type="similarity">
    <text evidence="4 12">Belongs to the GMC oxidoreductase family.</text>
</comment>
<keyword evidence="18" id="KW-1185">Reference proteome</keyword>
<evidence type="ECO:0000313" key="17">
    <source>
        <dbReference type="EMBL" id="KAF0345970.1"/>
    </source>
</evidence>
<dbReference type="Gene3D" id="3.50.50.60">
    <property type="entry name" value="FAD/NAD(P)-binding domain"/>
    <property type="match status" value="2"/>
</dbReference>
<feature type="domain" description="Glucose-methanol-choline oxidoreductase C-terminal" evidence="16">
    <location>
        <begin position="534"/>
        <end position="676"/>
    </location>
</feature>
<comment type="subcellular location">
    <subcellularLocation>
        <location evidence="3">Membrane</location>
    </subcellularLocation>
</comment>
<keyword evidence="6" id="KW-0285">Flavoprotein</keyword>
<evidence type="ECO:0000313" key="18">
    <source>
        <dbReference type="Proteomes" id="UP000439903"/>
    </source>
</evidence>
<dbReference type="InterPro" id="IPR012400">
    <property type="entry name" value="Long_Oxdase"/>
</dbReference>
<evidence type="ECO:0000256" key="13">
    <source>
        <dbReference type="PIRSR" id="PIRSR028937-1"/>
    </source>
</evidence>
<evidence type="ECO:0000256" key="8">
    <source>
        <dbReference type="ARBA" id="ARBA00022827"/>
    </source>
</evidence>
<evidence type="ECO:0000256" key="5">
    <source>
        <dbReference type="ARBA" id="ARBA00013125"/>
    </source>
</evidence>
<evidence type="ECO:0000256" key="9">
    <source>
        <dbReference type="ARBA" id="ARBA00022989"/>
    </source>
</evidence>
<keyword evidence="9" id="KW-1133">Transmembrane helix</keyword>
<feature type="active site" description="Proton acceptor" evidence="13">
    <location>
        <position position="624"/>
    </location>
</feature>
<dbReference type="InterPro" id="IPR036188">
    <property type="entry name" value="FAD/NAD-bd_sf"/>
</dbReference>
<dbReference type="InterPro" id="IPR007867">
    <property type="entry name" value="GMC_OxRtase_C"/>
</dbReference>
<dbReference type="GO" id="GO:0046577">
    <property type="term" value="F:long-chain-alcohol oxidase activity"/>
    <property type="evidence" value="ECO:0007669"/>
    <property type="project" value="UniProtKB-EC"/>
</dbReference>
<evidence type="ECO:0000259" key="16">
    <source>
        <dbReference type="Pfam" id="PF05199"/>
    </source>
</evidence>
<dbReference type="PIRSF" id="PIRSF028937">
    <property type="entry name" value="Lg_Ch_AO"/>
    <property type="match status" value="1"/>
</dbReference>
<keyword evidence="10 12" id="KW-0560">Oxidoreductase</keyword>
<feature type="domain" description="Glucose-methanol-choline oxidoreductase N-terminal" evidence="14">
    <location>
        <begin position="243"/>
        <end position="450"/>
    </location>
</feature>
<evidence type="ECO:0000256" key="2">
    <source>
        <dbReference type="ARBA" id="ARBA00003842"/>
    </source>
</evidence>